<reference evidence="2" key="1">
    <citation type="submission" date="2021-02" db="EMBL/GenBank/DDBJ databases">
        <authorList>
            <person name="Nowell W R."/>
        </authorList>
    </citation>
    <scope>NUCLEOTIDE SEQUENCE</scope>
</reference>
<comment type="caution">
    <text evidence="2">The sequence shown here is derived from an EMBL/GenBank/DDBJ whole genome shotgun (WGS) entry which is preliminary data.</text>
</comment>
<evidence type="ECO:0000313" key="2">
    <source>
        <dbReference type="EMBL" id="CAF1185144.1"/>
    </source>
</evidence>
<evidence type="ECO:0000256" key="1">
    <source>
        <dbReference type="SAM" id="Phobius"/>
    </source>
</evidence>
<accession>A0A814VCN1</accession>
<feature type="transmembrane region" description="Helical" evidence="1">
    <location>
        <begin position="1251"/>
        <end position="1270"/>
    </location>
</feature>
<evidence type="ECO:0000313" key="3">
    <source>
        <dbReference type="Proteomes" id="UP000663852"/>
    </source>
</evidence>
<feature type="transmembrane region" description="Helical" evidence="1">
    <location>
        <begin position="897"/>
        <end position="917"/>
    </location>
</feature>
<organism evidence="2 3">
    <name type="scientific">Adineta ricciae</name>
    <name type="common">Rotifer</name>
    <dbReference type="NCBI Taxonomy" id="249248"/>
    <lineage>
        <taxon>Eukaryota</taxon>
        <taxon>Metazoa</taxon>
        <taxon>Spiralia</taxon>
        <taxon>Gnathifera</taxon>
        <taxon>Rotifera</taxon>
        <taxon>Eurotatoria</taxon>
        <taxon>Bdelloidea</taxon>
        <taxon>Adinetida</taxon>
        <taxon>Adinetidae</taxon>
        <taxon>Adineta</taxon>
    </lineage>
</organism>
<feature type="transmembrane region" description="Helical" evidence="1">
    <location>
        <begin position="818"/>
        <end position="844"/>
    </location>
</feature>
<dbReference type="Proteomes" id="UP000663852">
    <property type="component" value="Unassembled WGS sequence"/>
</dbReference>
<keyword evidence="1" id="KW-0472">Membrane</keyword>
<keyword evidence="1" id="KW-0812">Transmembrane</keyword>
<dbReference type="EMBL" id="CAJNOJ010000139">
    <property type="protein sequence ID" value="CAF1185144.1"/>
    <property type="molecule type" value="Genomic_DNA"/>
</dbReference>
<sequence length="1289" mass="147672">MLWTRVKRYIQAYNMFSEYGNNDEYRIRTQIISTRFYLILLFLILLTFTLTLRLAFSSTELVILRQPTFAQVSQLDDSECFCSNTTVPYAVFLSIQPRFHPICSSFFVSKDWIDFLGQSAINTFYLPIDFRATASMQFQALASLCNISQTVVEQNLDQFLETKLISIQLVSESSLRSQMEVAVTDFQSHGLNTFYHELELIQQMIASNQLLSGLETNFAPYFGLFSQLSITMSRYSFQQTVDASSCSCRTGDCQLLSGIYNMTNRSQLYPDTIRMRPYLYDIQMIVPGMVVSCYPMRSMLRSTLECFYNQTCIDTLISLVDSPSIVHVPYLNFADRNDSLPLNTTVEGLFSNLMIDTWTNMNFSYERYYTTCAPSPCTYTIEKQTNLFDIFRLFISFYGGLIIILRFLVPRLVKWCRHKPAQPEPMPQIAKIDIINVRPWMNMIQARQYVMNLNIFRKRYDDPNNVQRLANQRLATRIFFILFILILSSLIIYISSTVSLQQETAYQPSEQQVNVLRQLNSISLSCPCTKISLPYNIFVSVEPRYHQICSSAFVNTSWMTFITFYAAPAALPLEDARITAVGFFQMLHTLCTFAQQTIDDSKHIFLQTQLISTELYEQSLLESKVEVAIRDWQATTINAFTRDQQLIQNVVQGNQIMAGFLSNFYFNFGPDNQLQPFSFPVHTQRLRKEVDTLCLCALDQRCAWHSFTLFIDNNSSSAFYVPGMFSGCYLVNSILQSTLECFYNQTCLNTFQVTFGGSNNDPRFPILDSSLNLMNESIGSIVSRLMVESWKTNIDFSAYFNACALSFCTYEYTQFHSLAYLITMIVGVFGGLTRGLCFFIPILIKVYSKIRSRHVSPRKTRRQRLRLMLNFIASFNLFRRVNSNDVQLQIQRQMTRFYVIILVTALSAVFLFIALPFHKEIVSLSSPSSDEYQRLYNRTINLQCVCSRVAIPYSSFLSLKQPLYHQVCSSDFISQKWISRMFAPSINQYLADTVTKNALHYNVTQYPPTDYRAIATYHFQLLAAFCRLVNSTVDATLKQLATQHFVNAFLLASADFDMQITVLMKQLTQMMSSTFVQSLHLIRVAMHTNALFTITASNWQFTPSNPTPYFTVRTEPVIYNQSTTSCSCALTPSCTQPATIDNVTLPGVMVGCFPVESLLQSSLDLLYNQTLVDLLSSGTNDTFVALNRTSASRYQPDVTTVDTILSQLMIEEWEPVVNSTSYDLYFAQCSPSSCTFSNIKRRSLVATSTDLIAFAGGFSIILNILIPFLIKTLYFNRQRRNQTQSTNEP</sequence>
<keyword evidence="1" id="KW-1133">Transmembrane helix</keyword>
<feature type="transmembrane region" description="Helical" evidence="1">
    <location>
        <begin position="36"/>
        <end position="56"/>
    </location>
</feature>
<gene>
    <name evidence="2" type="ORF">EDS130_LOCUS24477</name>
</gene>
<feature type="transmembrane region" description="Helical" evidence="1">
    <location>
        <begin position="390"/>
        <end position="409"/>
    </location>
</feature>
<feature type="transmembrane region" description="Helical" evidence="1">
    <location>
        <begin position="474"/>
        <end position="494"/>
    </location>
</feature>
<name>A0A814VCN1_ADIRI</name>
<protein>
    <submittedName>
        <fullName evidence="2">Uncharacterized protein</fullName>
    </submittedName>
</protein>
<proteinExistence type="predicted"/>